<protein>
    <submittedName>
        <fullName evidence="1">Uncharacterized protein</fullName>
    </submittedName>
</protein>
<name>A0AAD5QR80_PARTN</name>
<gene>
    <name evidence="1" type="ORF">KIN20_017090</name>
</gene>
<sequence>MAQLQKAWKQPRGFYCRSRTLDEVVAKVNEIRAINLEYAEDRIKFQTAQWVRAGYRNVSPNPQRVIPPVNVSEIEVNFKLRPFHVKQACVDNVISV</sequence>
<evidence type="ECO:0000313" key="1">
    <source>
        <dbReference type="EMBL" id="KAJ1358615.1"/>
    </source>
</evidence>
<dbReference type="AlphaFoldDB" id="A0AAD5QR80"/>
<accession>A0AAD5QR80</accession>
<reference evidence="1" key="1">
    <citation type="submission" date="2021-06" db="EMBL/GenBank/DDBJ databases">
        <title>Parelaphostrongylus tenuis whole genome reference sequence.</title>
        <authorList>
            <person name="Garwood T.J."/>
            <person name="Larsen P.A."/>
            <person name="Fountain-Jones N.M."/>
            <person name="Garbe J.R."/>
            <person name="Macchietto M.G."/>
            <person name="Kania S.A."/>
            <person name="Gerhold R.W."/>
            <person name="Richards J.E."/>
            <person name="Wolf T.M."/>
        </authorList>
    </citation>
    <scope>NUCLEOTIDE SEQUENCE</scope>
    <source>
        <strain evidence="1">MNPRO001-30</strain>
        <tissue evidence="1">Meninges</tissue>
    </source>
</reference>
<organism evidence="1 2">
    <name type="scientific">Parelaphostrongylus tenuis</name>
    <name type="common">Meningeal worm</name>
    <dbReference type="NCBI Taxonomy" id="148309"/>
    <lineage>
        <taxon>Eukaryota</taxon>
        <taxon>Metazoa</taxon>
        <taxon>Ecdysozoa</taxon>
        <taxon>Nematoda</taxon>
        <taxon>Chromadorea</taxon>
        <taxon>Rhabditida</taxon>
        <taxon>Rhabditina</taxon>
        <taxon>Rhabditomorpha</taxon>
        <taxon>Strongyloidea</taxon>
        <taxon>Metastrongylidae</taxon>
        <taxon>Parelaphostrongylus</taxon>
    </lineage>
</organism>
<comment type="caution">
    <text evidence="1">The sequence shown here is derived from an EMBL/GenBank/DDBJ whole genome shotgun (WGS) entry which is preliminary data.</text>
</comment>
<dbReference type="EMBL" id="JAHQIW010003414">
    <property type="protein sequence ID" value="KAJ1358615.1"/>
    <property type="molecule type" value="Genomic_DNA"/>
</dbReference>
<proteinExistence type="predicted"/>
<evidence type="ECO:0000313" key="2">
    <source>
        <dbReference type="Proteomes" id="UP001196413"/>
    </source>
</evidence>
<keyword evidence="2" id="KW-1185">Reference proteome</keyword>
<dbReference type="Proteomes" id="UP001196413">
    <property type="component" value="Unassembled WGS sequence"/>
</dbReference>